<dbReference type="PANTHER" id="PTHR11938">
    <property type="entry name" value="FAD NADPH DEHYDROGENASE/OXIDOREDUCTASE"/>
    <property type="match status" value="1"/>
</dbReference>
<evidence type="ECO:0000256" key="18">
    <source>
        <dbReference type="ARBA" id="ARBA00048151"/>
    </source>
</evidence>
<dbReference type="CDD" id="cd00713">
    <property type="entry name" value="GltS"/>
    <property type="match status" value="1"/>
</dbReference>
<dbReference type="EC" id="1.4.1.13" evidence="5"/>
<sequence length="1513" mass="164991">MSEKMIESGSAFAAAYPVEAARLTQAAHVDVTEHDACGVGMVAALDGVARREVVQAGIDALRAVWHRGAVDADGKTGDGAGIHIEIPQDFFAEAVERGGDRLRPGPIGVGMVFLPKTDFGAQERCRQIVEVEILNAGYNIYGWRQVPIDVSCIGEKANATRPEIEQILIWDPENREPALMERDLYVIRRRIEKQAIAAQVPELYLCSLSCRSLIYKGMFLAESLTQFYPDLLDERFVSRFAIFHQRYSTNTFPTWRLAQPFRMIAHNGEINTVHGNINWMKSHETRLAHPLLDPYMEDIKPVVQAGGSDTATLDNVFELLVRAGRDAPMVKSMLIPESVSSNATMPEAHRDLFLYCNAVMEPWDGPAAVCGTDGRWVVAGLDRNGLRPLRYTVTSDKLLFVGSETGMVKIPDDRVMAKGRVGPGQCIGVDLDHARFFSDAEMKDMLAARKPFGEWVSRTTRIDGIVRADQHEPEAPPVEALRRRQLSVGYTLEELEQILHPMVEDAAEAIGSMGDDTPVAVLSQQYRGLHHYFRQTFSQVTNPPIDSLRETRVMTIKTRLGNLGNILDEDPTQLDMLMLDSPVLSNAEFDAMRAYMGTSATSVDCTFPAAEGEAGLRHAIDRIRREAEEGVRSGCAHVILTDEAQGPDRCVIPMILAVGAVHTHLVRNSLRTFCSLNVRSAECVDVHNFAVLIGAGATTVNAYLAQDSIADRHRRGLLGELSLTDCVARYRKAVDKGLLKIMSKMGIGVLSSYRGGMNFEAIGLSRSLVAEFFPGMQSRISGIGLSGIARRILALHRTAWNADAVTLPVGGLYKLRRRGEAHAFDGSLIHTLQKAVDTENYQTFKRYSEAVRRLPPVALRDLLDFRTDVAKPVALEEVESVTEIRKRLLAPGISLGALSLEAHETLSIAMNRIGARSDSGEGGEDASRARPRANGDNASSAIKQVASGRFGVTAEYLNNCREIEIKVAQGAKPGEGGQLPGFKVTELIGRLRHSTPGVTLISPPPHHDIYSIEDLAQLIYDLKQINPDASVCVKLVARSGIGTIAAGVAKAKADAILVSGHSGGTGASPVTSIKYAGLPWEMGLTETHQVLQLNRLRHRVKLRTDGGLKTGRDVVMAAMLGAEEFGIGTASLVAMGCIMVRQCHSNTCPVGVCTQDEALREKFTGTPEKVINLFSFIAEEVREILASLGFRKLEEVIGRTDLLKQVSRGAEDLDDLDLNPLLVKADSGGEKPYCTIEGRNDVPETLDADMIRDAMPLFERGEKMQLQYNIRNTHRAIGTKTSSRIVRQFGMTGLQPGHLTVRLRGSAGQSLGAFAVQGLKLEVRGDANDYVGKGLSGGTIVVRPGNNVNLVWHENSIVGNTCLYGATAGELYAAGQAGERFAVRNSGATTVVEGVGANGCEYMTGGTVVILGPVGDNFGAGFTGGMAFVWDADATFERRLNPETLLWGRLESAHWEGVLRETIARHARETGSRLAARLLNDWAVERNAFWHIVPKDYAKLLSRPMREVAAAAE</sequence>
<evidence type="ECO:0000256" key="20">
    <source>
        <dbReference type="ARBA" id="ARBA00079921"/>
    </source>
</evidence>
<keyword evidence="15" id="KW-0314">Glutamate biosynthesis</keyword>
<dbReference type="InterPro" id="IPR002932">
    <property type="entry name" value="Glu_synthdom"/>
</dbReference>
<dbReference type="FunFam" id="3.20.20.70:FF:000097">
    <property type="entry name" value="Glutamate synthase, large subunit"/>
    <property type="match status" value="1"/>
</dbReference>
<keyword evidence="8" id="KW-0288">FMN</keyword>
<dbReference type="GO" id="GO:0019676">
    <property type="term" value="P:ammonia assimilation cycle"/>
    <property type="evidence" value="ECO:0007669"/>
    <property type="project" value="TreeGrafter"/>
</dbReference>
<comment type="cofactor">
    <cofactor evidence="1">
        <name>FMN</name>
        <dbReference type="ChEBI" id="CHEBI:58210"/>
    </cofactor>
</comment>
<keyword evidence="6" id="KW-0028">Amino-acid biosynthesis</keyword>
<keyword evidence="13" id="KW-0408">Iron</keyword>
<gene>
    <name evidence="23" type="primary">gltB</name>
    <name evidence="23" type="ORF">NCTC13291_02890</name>
</gene>
<dbReference type="Pfam" id="PF01493">
    <property type="entry name" value="GXGXG"/>
    <property type="match status" value="1"/>
</dbReference>
<evidence type="ECO:0000256" key="6">
    <source>
        <dbReference type="ARBA" id="ARBA00022605"/>
    </source>
</evidence>
<accession>A0A379N3A7</accession>
<evidence type="ECO:0000256" key="13">
    <source>
        <dbReference type="ARBA" id="ARBA00023004"/>
    </source>
</evidence>
<dbReference type="Gene3D" id="3.60.20.10">
    <property type="entry name" value="Glutamine Phosphoribosylpyrophosphate, subunit 1, domain 1"/>
    <property type="match status" value="1"/>
</dbReference>
<evidence type="ECO:0000256" key="17">
    <source>
        <dbReference type="ARBA" id="ARBA00037898"/>
    </source>
</evidence>
<dbReference type="GO" id="GO:0004355">
    <property type="term" value="F:glutamate synthase (NADPH) activity"/>
    <property type="evidence" value="ECO:0007669"/>
    <property type="project" value="UniProtKB-EC"/>
</dbReference>
<keyword evidence="10" id="KW-0274">FAD</keyword>
<evidence type="ECO:0000256" key="3">
    <source>
        <dbReference type="ARBA" id="ARBA00001974"/>
    </source>
</evidence>
<dbReference type="InterPro" id="IPR050711">
    <property type="entry name" value="ET-N_metabolism_enzyme"/>
</dbReference>
<keyword evidence="9" id="KW-0479">Metal-binding</keyword>
<evidence type="ECO:0000256" key="5">
    <source>
        <dbReference type="ARBA" id="ARBA00012079"/>
    </source>
</evidence>
<dbReference type="InterPro" id="IPR006982">
    <property type="entry name" value="Glu_synth_centr_N"/>
</dbReference>
<dbReference type="GO" id="GO:0051538">
    <property type="term" value="F:3 iron, 4 sulfur cluster binding"/>
    <property type="evidence" value="ECO:0007669"/>
    <property type="project" value="UniProtKB-KW"/>
</dbReference>
<evidence type="ECO:0000313" key="24">
    <source>
        <dbReference type="Proteomes" id="UP000254919"/>
    </source>
</evidence>
<comment type="similarity">
    <text evidence="4">Belongs to the glutamate synthase family.</text>
</comment>
<dbReference type="InterPro" id="IPR036485">
    <property type="entry name" value="Glu_synth_asu_C_sf"/>
</dbReference>
<keyword evidence="16" id="KW-0003">3Fe-4S</keyword>
<dbReference type="SUPFAM" id="SSF56235">
    <property type="entry name" value="N-terminal nucleophile aminohydrolases (Ntn hydrolases)"/>
    <property type="match status" value="1"/>
</dbReference>
<evidence type="ECO:0000313" key="23">
    <source>
        <dbReference type="EMBL" id="SUE41309.1"/>
    </source>
</evidence>
<dbReference type="CDD" id="cd02808">
    <property type="entry name" value="GltS_FMN"/>
    <property type="match status" value="1"/>
</dbReference>
<organism evidence="23 24">
    <name type="scientific">Roseomonas mucosa</name>
    <dbReference type="NCBI Taxonomy" id="207340"/>
    <lineage>
        <taxon>Bacteria</taxon>
        <taxon>Pseudomonadati</taxon>
        <taxon>Pseudomonadota</taxon>
        <taxon>Alphaproteobacteria</taxon>
        <taxon>Acetobacterales</taxon>
        <taxon>Roseomonadaceae</taxon>
        <taxon>Roseomonas</taxon>
    </lineage>
</organism>
<evidence type="ECO:0000256" key="16">
    <source>
        <dbReference type="ARBA" id="ARBA00023291"/>
    </source>
</evidence>
<dbReference type="GO" id="GO:0006537">
    <property type="term" value="P:glutamate biosynthetic process"/>
    <property type="evidence" value="ECO:0007669"/>
    <property type="project" value="UniProtKB-KW"/>
</dbReference>
<dbReference type="PANTHER" id="PTHR11938:SF133">
    <property type="entry name" value="GLUTAMATE SYNTHASE (NADH)"/>
    <property type="match status" value="1"/>
</dbReference>
<name>A0A379N3A7_9PROT</name>
<evidence type="ECO:0000256" key="19">
    <source>
        <dbReference type="ARBA" id="ARBA00072108"/>
    </source>
</evidence>
<evidence type="ECO:0000256" key="10">
    <source>
        <dbReference type="ARBA" id="ARBA00022827"/>
    </source>
</evidence>
<evidence type="ECO:0000256" key="21">
    <source>
        <dbReference type="SAM" id="MobiDB-lite"/>
    </source>
</evidence>
<comment type="cofactor">
    <cofactor evidence="2">
        <name>[3Fe-4S] cluster</name>
        <dbReference type="ChEBI" id="CHEBI:21137"/>
    </cofactor>
</comment>
<dbReference type="PROSITE" id="PS51278">
    <property type="entry name" value="GATASE_TYPE_2"/>
    <property type="match status" value="1"/>
</dbReference>
<dbReference type="Pfam" id="PF01645">
    <property type="entry name" value="Glu_synthase"/>
    <property type="match status" value="1"/>
</dbReference>
<dbReference type="RefSeq" id="WP_019461427.1">
    <property type="nucleotide sequence ID" value="NZ_AP031462.1"/>
</dbReference>
<dbReference type="Gene3D" id="2.160.20.60">
    <property type="entry name" value="Glutamate synthase, alpha subunit, C-terminal domain"/>
    <property type="match status" value="1"/>
</dbReference>
<reference evidence="23 24" key="1">
    <citation type="submission" date="2018-06" db="EMBL/GenBank/DDBJ databases">
        <authorList>
            <consortium name="Pathogen Informatics"/>
            <person name="Doyle S."/>
        </authorList>
    </citation>
    <scope>NUCLEOTIDE SEQUENCE [LARGE SCALE GENOMIC DNA]</scope>
    <source>
        <strain evidence="23 24">NCTC13291</strain>
    </source>
</reference>
<keyword evidence="7" id="KW-0285">Flavoprotein</keyword>
<evidence type="ECO:0000256" key="8">
    <source>
        <dbReference type="ARBA" id="ARBA00022643"/>
    </source>
</evidence>
<dbReference type="SUPFAM" id="SSF51395">
    <property type="entry name" value="FMN-linked oxidoreductases"/>
    <property type="match status" value="1"/>
</dbReference>
<evidence type="ECO:0000256" key="9">
    <source>
        <dbReference type="ARBA" id="ARBA00022723"/>
    </source>
</evidence>
<dbReference type="InterPro" id="IPR029055">
    <property type="entry name" value="Ntn_hydrolases_N"/>
</dbReference>
<dbReference type="Proteomes" id="UP000254919">
    <property type="component" value="Unassembled WGS sequence"/>
</dbReference>
<dbReference type="NCBIfam" id="NF008730">
    <property type="entry name" value="PRK11750.1"/>
    <property type="match status" value="1"/>
</dbReference>
<dbReference type="FunFam" id="3.60.20.10:FF:000001">
    <property type="entry name" value="Glutamate synthase, large subunit"/>
    <property type="match status" value="1"/>
</dbReference>
<comment type="cofactor">
    <cofactor evidence="3">
        <name>FAD</name>
        <dbReference type="ChEBI" id="CHEBI:57692"/>
    </cofactor>
</comment>
<dbReference type="InterPro" id="IPR002489">
    <property type="entry name" value="Glu_synth_asu_C"/>
</dbReference>
<keyword evidence="14" id="KW-0411">Iron-sulfur</keyword>
<dbReference type="FunFam" id="2.160.20.60:FF:000001">
    <property type="entry name" value="Glutamate synthase, large subunit"/>
    <property type="match status" value="1"/>
</dbReference>
<dbReference type="Pfam" id="PF00310">
    <property type="entry name" value="GATase_2"/>
    <property type="match status" value="1"/>
</dbReference>
<proteinExistence type="inferred from homology"/>
<evidence type="ECO:0000256" key="14">
    <source>
        <dbReference type="ARBA" id="ARBA00023014"/>
    </source>
</evidence>
<evidence type="ECO:0000256" key="7">
    <source>
        <dbReference type="ARBA" id="ARBA00022630"/>
    </source>
</evidence>
<dbReference type="SUPFAM" id="SSF69336">
    <property type="entry name" value="Alpha subunit of glutamate synthase, C-terminal domain"/>
    <property type="match status" value="1"/>
</dbReference>
<evidence type="ECO:0000259" key="22">
    <source>
        <dbReference type="PROSITE" id="PS51278"/>
    </source>
</evidence>
<dbReference type="Pfam" id="PF04898">
    <property type="entry name" value="Glu_syn_central"/>
    <property type="match status" value="1"/>
</dbReference>
<keyword evidence="12 23" id="KW-0560">Oxidoreductase</keyword>
<keyword evidence="11" id="KW-0315">Glutamine amidotransferase</keyword>
<comment type="pathway">
    <text evidence="17">Amino-acid biosynthesis; L-glutamate biosynthesis via GLT pathway; L-glutamate from 2-oxoglutarate and L-glutamine (NADP(+) route): step 1/1.</text>
</comment>
<protein>
    <recommendedName>
        <fullName evidence="19">Glutamate synthase [NADPH] large chain</fullName>
        <ecNumber evidence="5">1.4.1.13</ecNumber>
    </recommendedName>
    <alternativeName>
        <fullName evidence="20">Glutamate synthase subunit alpha</fullName>
    </alternativeName>
</protein>
<evidence type="ECO:0000256" key="4">
    <source>
        <dbReference type="ARBA" id="ARBA00009716"/>
    </source>
</evidence>
<evidence type="ECO:0000256" key="2">
    <source>
        <dbReference type="ARBA" id="ARBA00001927"/>
    </source>
</evidence>
<evidence type="ECO:0000256" key="15">
    <source>
        <dbReference type="ARBA" id="ARBA00023164"/>
    </source>
</evidence>
<dbReference type="GO" id="GO:0046872">
    <property type="term" value="F:metal ion binding"/>
    <property type="evidence" value="ECO:0007669"/>
    <property type="project" value="UniProtKB-KW"/>
</dbReference>
<evidence type="ECO:0000256" key="12">
    <source>
        <dbReference type="ARBA" id="ARBA00023002"/>
    </source>
</evidence>
<comment type="catalytic activity">
    <reaction evidence="18">
        <text>2 L-glutamate + NADP(+) = L-glutamine + 2-oxoglutarate + NADPH + H(+)</text>
        <dbReference type="Rhea" id="RHEA:15501"/>
        <dbReference type="ChEBI" id="CHEBI:15378"/>
        <dbReference type="ChEBI" id="CHEBI:16810"/>
        <dbReference type="ChEBI" id="CHEBI:29985"/>
        <dbReference type="ChEBI" id="CHEBI:57783"/>
        <dbReference type="ChEBI" id="CHEBI:58349"/>
        <dbReference type="ChEBI" id="CHEBI:58359"/>
        <dbReference type="EC" id="1.4.1.13"/>
    </reaction>
</comment>
<dbReference type="InterPro" id="IPR013785">
    <property type="entry name" value="Aldolase_TIM"/>
</dbReference>
<dbReference type="GeneID" id="99633930"/>
<dbReference type="EMBL" id="UGVN01000001">
    <property type="protein sequence ID" value="SUE41309.1"/>
    <property type="molecule type" value="Genomic_DNA"/>
</dbReference>
<evidence type="ECO:0000256" key="1">
    <source>
        <dbReference type="ARBA" id="ARBA00001917"/>
    </source>
</evidence>
<evidence type="ECO:0000256" key="11">
    <source>
        <dbReference type="ARBA" id="ARBA00022962"/>
    </source>
</evidence>
<feature type="domain" description="Glutamine amidotransferase type-2" evidence="22">
    <location>
        <begin position="37"/>
        <end position="432"/>
    </location>
</feature>
<feature type="region of interest" description="Disordered" evidence="21">
    <location>
        <begin position="915"/>
        <end position="938"/>
    </location>
</feature>
<dbReference type="Gene3D" id="3.20.20.70">
    <property type="entry name" value="Aldolase class I"/>
    <property type="match status" value="2"/>
</dbReference>
<dbReference type="InterPro" id="IPR017932">
    <property type="entry name" value="GATase_2_dom"/>
</dbReference>
<dbReference type="CDD" id="cd00982">
    <property type="entry name" value="gltB_C"/>
    <property type="match status" value="1"/>
</dbReference>